<evidence type="ECO:0000313" key="2">
    <source>
        <dbReference type="EMBL" id="CAI9110965.1"/>
    </source>
</evidence>
<dbReference type="EMBL" id="OX459123">
    <property type="protein sequence ID" value="CAI9110965.1"/>
    <property type="molecule type" value="Genomic_DNA"/>
</dbReference>
<gene>
    <name evidence="2" type="ORF">OLC1_LOCUS18494</name>
</gene>
<sequence length="459" mass="52822">MEFARRDYHVKRRRLEILGSGSSSISSKGKSSGNGNINQYEQDSSNCLPEWLLFEVLCKLPMKAVYKIKGVSKQCRSFISHPSFFEMYFARRPEQLCPLVFLSSNVVLIEEGTKAAPNMIPQPSRNLPEFHKFSLSTSLITQGAVVKIKAADKGFLLLGREIKTYGFFKGDYCTAEFFICNAMTNECFAVPKAPVTFTTKFKLSFIAKVVETGVLTSYRIVAILSPPGEKKIFRVYLFTPETGKWKKLRVHCDSPITHFGRRPVIVNNTLHWMYQPTTCDPRKVRGDPEPRIVVYEPYIDPHKFRIIEPPLDSRQEQAWLTDAPACGVSQGRLKYFKIMGLALREVSLTSLNVWELQQDQKWCLQHSIGIGEFLLSCFPRIKRIYVQLVAFHPFDSDIVYFYCHTNNLLVSYNARTKEVEHKAGVENFGPRFYREEDGRRIQAWPCGECFEHSLYVHYP</sequence>
<feature type="domain" description="F-box protein At3g26010-like beta-propeller" evidence="1">
    <location>
        <begin position="174"/>
        <end position="420"/>
    </location>
</feature>
<name>A0AAV1DVM2_OLDCO</name>
<organism evidence="2 3">
    <name type="scientific">Oldenlandia corymbosa var. corymbosa</name>
    <dbReference type="NCBI Taxonomy" id="529605"/>
    <lineage>
        <taxon>Eukaryota</taxon>
        <taxon>Viridiplantae</taxon>
        <taxon>Streptophyta</taxon>
        <taxon>Embryophyta</taxon>
        <taxon>Tracheophyta</taxon>
        <taxon>Spermatophyta</taxon>
        <taxon>Magnoliopsida</taxon>
        <taxon>eudicotyledons</taxon>
        <taxon>Gunneridae</taxon>
        <taxon>Pentapetalae</taxon>
        <taxon>asterids</taxon>
        <taxon>lamiids</taxon>
        <taxon>Gentianales</taxon>
        <taxon>Rubiaceae</taxon>
        <taxon>Rubioideae</taxon>
        <taxon>Spermacoceae</taxon>
        <taxon>Hedyotis-Oldenlandia complex</taxon>
        <taxon>Oldenlandia</taxon>
    </lineage>
</organism>
<accession>A0AAV1DVM2</accession>
<evidence type="ECO:0000313" key="3">
    <source>
        <dbReference type="Proteomes" id="UP001161247"/>
    </source>
</evidence>
<dbReference type="Proteomes" id="UP001161247">
    <property type="component" value="Chromosome 6"/>
</dbReference>
<keyword evidence="3" id="KW-1185">Reference proteome</keyword>
<dbReference type="InterPro" id="IPR055290">
    <property type="entry name" value="At3g26010-like"/>
</dbReference>
<proteinExistence type="predicted"/>
<dbReference type="InterPro" id="IPR056592">
    <property type="entry name" value="Beta-prop_At3g26010-like"/>
</dbReference>
<dbReference type="Pfam" id="PF24750">
    <property type="entry name" value="b-prop_At3g26010-like"/>
    <property type="match status" value="1"/>
</dbReference>
<dbReference type="PANTHER" id="PTHR35546">
    <property type="entry name" value="F-BOX PROTEIN INTERACTION DOMAIN PROTEIN-RELATED"/>
    <property type="match status" value="1"/>
</dbReference>
<reference evidence="2" key="1">
    <citation type="submission" date="2023-03" db="EMBL/GenBank/DDBJ databases">
        <authorList>
            <person name="Julca I."/>
        </authorList>
    </citation>
    <scope>NUCLEOTIDE SEQUENCE</scope>
</reference>
<protein>
    <submittedName>
        <fullName evidence="2">OLC1v1011079C1</fullName>
    </submittedName>
</protein>
<dbReference type="InterPro" id="IPR036047">
    <property type="entry name" value="F-box-like_dom_sf"/>
</dbReference>
<dbReference type="AlphaFoldDB" id="A0AAV1DVM2"/>
<dbReference type="PANTHER" id="PTHR35546:SF130">
    <property type="entry name" value="EXPRESSED PROTEIN"/>
    <property type="match status" value="1"/>
</dbReference>
<evidence type="ECO:0000259" key="1">
    <source>
        <dbReference type="Pfam" id="PF24750"/>
    </source>
</evidence>
<dbReference type="SUPFAM" id="SSF81383">
    <property type="entry name" value="F-box domain"/>
    <property type="match status" value="1"/>
</dbReference>